<dbReference type="InterPro" id="IPR000297">
    <property type="entry name" value="PPIase_PpiC"/>
</dbReference>
<protein>
    <recommendedName>
        <fullName evidence="3">peptidylprolyl isomerase</fullName>
        <ecNumber evidence="3">5.2.1.8</ecNumber>
    </recommendedName>
</protein>
<name>A0AA86JKN0_9BURK</name>
<dbReference type="InterPro" id="IPR050245">
    <property type="entry name" value="PrsA_foldase"/>
</dbReference>
<evidence type="ECO:0000313" key="9">
    <source>
        <dbReference type="EMBL" id="BET26272.1"/>
    </source>
</evidence>
<dbReference type="Pfam" id="PF13145">
    <property type="entry name" value="Rotamase_2"/>
    <property type="match status" value="1"/>
</dbReference>
<accession>A0AA86JKN0</accession>
<evidence type="ECO:0000256" key="3">
    <source>
        <dbReference type="ARBA" id="ARBA00013194"/>
    </source>
</evidence>
<keyword evidence="5 7" id="KW-0697">Rotamase</keyword>
<evidence type="ECO:0000256" key="2">
    <source>
        <dbReference type="ARBA" id="ARBA00007656"/>
    </source>
</evidence>
<dbReference type="PANTHER" id="PTHR47245">
    <property type="entry name" value="PEPTIDYLPROLYL ISOMERASE"/>
    <property type="match status" value="1"/>
</dbReference>
<evidence type="ECO:0000256" key="7">
    <source>
        <dbReference type="PROSITE-ProRule" id="PRU00278"/>
    </source>
</evidence>
<comment type="similarity">
    <text evidence="2">Belongs to the PpiC/parvulin rotamase family.</text>
</comment>
<dbReference type="AlphaFoldDB" id="A0AA86JKN0"/>
<dbReference type="PANTHER" id="PTHR47245:SF1">
    <property type="entry name" value="FOLDASE PROTEIN PRSA"/>
    <property type="match status" value="1"/>
</dbReference>
<keyword evidence="6 7" id="KW-0413">Isomerase</keyword>
<dbReference type="InterPro" id="IPR046357">
    <property type="entry name" value="PPIase_dom_sf"/>
</dbReference>
<proteinExistence type="inferred from homology"/>
<organism evidence="9 10">
    <name type="scientific">Limnobacter thiooxidans</name>
    <dbReference type="NCBI Taxonomy" id="131080"/>
    <lineage>
        <taxon>Bacteria</taxon>
        <taxon>Pseudomonadati</taxon>
        <taxon>Pseudomonadota</taxon>
        <taxon>Betaproteobacteria</taxon>
        <taxon>Burkholderiales</taxon>
        <taxon>Burkholderiaceae</taxon>
        <taxon>Limnobacter</taxon>
    </lineage>
</organism>
<evidence type="ECO:0000313" key="10">
    <source>
        <dbReference type="Proteomes" id="UP001329151"/>
    </source>
</evidence>
<evidence type="ECO:0000256" key="5">
    <source>
        <dbReference type="ARBA" id="ARBA00023110"/>
    </source>
</evidence>
<keyword evidence="10" id="KW-1185">Reference proteome</keyword>
<evidence type="ECO:0000259" key="8">
    <source>
        <dbReference type="PROSITE" id="PS50198"/>
    </source>
</evidence>
<dbReference type="Proteomes" id="UP001329151">
    <property type="component" value="Chromosome"/>
</dbReference>
<dbReference type="GO" id="GO:0003755">
    <property type="term" value="F:peptidyl-prolyl cis-trans isomerase activity"/>
    <property type="evidence" value="ECO:0007669"/>
    <property type="project" value="UniProtKB-KW"/>
</dbReference>
<evidence type="ECO:0000256" key="1">
    <source>
        <dbReference type="ARBA" id="ARBA00000971"/>
    </source>
</evidence>
<evidence type="ECO:0000256" key="4">
    <source>
        <dbReference type="ARBA" id="ARBA00022729"/>
    </source>
</evidence>
<dbReference type="PROSITE" id="PS50198">
    <property type="entry name" value="PPIC_PPIASE_2"/>
    <property type="match status" value="1"/>
</dbReference>
<dbReference type="Gene3D" id="3.10.50.40">
    <property type="match status" value="1"/>
</dbReference>
<evidence type="ECO:0000256" key="6">
    <source>
        <dbReference type="ARBA" id="ARBA00023235"/>
    </source>
</evidence>
<dbReference type="EMBL" id="AP028947">
    <property type="protein sequence ID" value="BET26272.1"/>
    <property type="molecule type" value="Genomic_DNA"/>
</dbReference>
<comment type="catalytic activity">
    <reaction evidence="1">
        <text>[protein]-peptidylproline (omega=180) = [protein]-peptidylproline (omega=0)</text>
        <dbReference type="Rhea" id="RHEA:16237"/>
        <dbReference type="Rhea" id="RHEA-COMP:10747"/>
        <dbReference type="Rhea" id="RHEA-COMP:10748"/>
        <dbReference type="ChEBI" id="CHEBI:83833"/>
        <dbReference type="ChEBI" id="CHEBI:83834"/>
        <dbReference type="EC" id="5.2.1.8"/>
    </reaction>
</comment>
<feature type="domain" description="PpiC" evidence="8">
    <location>
        <begin position="169"/>
        <end position="223"/>
    </location>
</feature>
<reference evidence="9 10" key="1">
    <citation type="submission" date="2023-10" db="EMBL/GenBank/DDBJ databases">
        <title>Complete Genome Sequence of Limnobacter thiooxidans CS-K2T, Isolated from freshwater lake sediments in Bavaria, Germany.</title>
        <authorList>
            <person name="Naruki M."/>
            <person name="Watanabe A."/>
            <person name="Warashina T."/>
            <person name="Morita T."/>
            <person name="Arakawa K."/>
        </authorList>
    </citation>
    <scope>NUCLEOTIDE SEQUENCE [LARGE SCALE GENOMIC DNA]</scope>
    <source>
        <strain evidence="9 10">CS-K2</strain>
    </source>
</reference>
<sequence>MHMMKTSWSALGFVIVAAAIGLLEWQSAQSPPSNELVLSESQRAFVREQVLQAGAQGPATSTYEQAMANYIDEEILYREGLKLGLEKDDLIVKRRVVQKMRFLLEDMTPIAPPTAEQLQAWLDQNPQKYQTEQTILFDHHFFSRGKRGDDSVYQASAARDELMKGQTITADPFPLQVGVLLTMESVTKEIGQQASDALFELPVGQWSTPISSALGLHLFKVQERNSGRTMTVDEAGSQLRSDLMAAQRKEVNEAGLAALRATYTIKDVP</sequence>
<dbReference type="EC" id="5.2.1.8" evidence="3"/>
<dbReference type="KEGG" id="lto:RGQ30_17730"/>
<gene>
    <name evidence="9" type="ORF">RGQ30_17730</name>
</gene>
<keyword evidence="4" id="KW-0732">Signal</keyword>